<dbReference type="AlphaFoldDB" id="A0A0L8GVR4"/>
<sequence>SALEICKQRLMSLDLATIPKHFLDNERALYLSSLIPFDNVCMVRKENYFVSVDSVCFLFT</sequence>
<proteinExistence type="predicted"/>
<feature type="non-terminal residue" evidence="1">
    <location>
        <position position="1"/>
    </location>
</feature>
<organism evidence="1">
    <name type="scientific">Octopus bimaculoides</name>
    <name type="common">California two-spotted octopus</name>
    <dbReference type="NCBI Taxonomy" id="37653"/>
    <lineage>
        <taxon>Eukaryota</taxon>
        <taxon>Metazoa</taxon>
        <taxon>Spiralia</taxon>
        <taxon>Lophotrochozoa</taxon>
        <taxon>Mollusca</taxon>
        <taxon>Cephalopoda</taxon>
        <taxon>Coleoidea</taxon>
        <taxon>Octopodiformes</taxon>
        <taxon>Octopoda</taxon>
        <taxon>Incirrata</taxon>
        <taxon>Octopodidae</taxon>
        <taxon>Octopus</taxon>
    </lineage>
</organism>
<protein>
    <submittedName>
        <fullName evidence="1">Uncharacterized protein</fullName>
    </submittedName>
</protein>
<gene>
    <name evidence="1" type="ORF">OCBIM_22027036mg</name>
</gene>
<reference evidence="1" key="1">
    <citation type="submission" date="2015-07" db="EMBL/GenBank/DDBJ databases">
        <title>MeaNS - Measles Nucleotide Surveillance Program.</title>
        <authorList>
            <person name="Tran T."/>
            <person name="Druce J."/>
        </authorList>
    </citation>
    <scope>NUCLEOTIDE SEQUENCE</scope>
    <source>
        <strain evidence="1">UCB-OBI-ISO-001</strain>
        <tissue evidence="1">Gonad</tissue>
    </source>
</reference>
<accession>A0A0L8GVR4</accession>
<name>A0A0L8GVR4_OCTBM</name>
<evidence type="ECO:0000313" key="1">
    <source>
        <dbReference type="EMBL" id="KOF81073.1"/>
    </source>
</evidence>
<dbReference type="EMBL" id="KQ420166">
    <property type="protein sequence ID" value="KOF81073.1"/>
    <property type="molecule type" value="Genomic_DNA"/>
</dbReference>
<dbReference type="OrthoDB" id="29596at2759"/>